<gene>
    <name evidence="1" type="ORF">IGS68_08650</name>
</gene>
<name>A0ABX7BA58_9PROT</name>
<sequence length="102" mass="11132">MADPREVFAIVTQGSLKGQQVYVCSTLEDGMCICNIGQDEAGETRYTQLPKQHLRVARARPMVRALVAQATGPVPRGPAHSGATARPLRDWTWIHPLLTPAV</sequence>
<protein>
    <submittedName>
        <fullName evidence="1">Uncharacterized protein</fullName>
    </submittedName>
</protein>
<evidence type="ECO:0000313" key="2">
    <source>
        <dbReference type="Proteomes" id="UP000595197"/>
    </source>
</evidence>
<reference evidence="1" key="1">
    <citation type="submission" date="2021-02" db="EMBL/GenBank/DDBJ databases">
        <title>Skermanella TT6 skin isolate.</title>
        <authorList>
            <person name="Lee K."/>
            <person name="Ganzorig M."/>
        </authorList>
    </citation>
    <scope>NUCLEOTIDE SEQUENCE</scope>
    <source>
        <strain evidence="1">TT6</strain>
    </source>
</reference>
<dbReference type="Proteomes" id="UP000595197">
    <property type="component" value="Chromosome"/>
</dbReference>
<accession>A0ABX7BA58</accession>
<evidence type="ECO:0000313" key="1">
    <source>
        <dbReference type="EMBL" id="QQP91259.1"/>
    </source>
</evidence>
<dbReference type="RefSeq" id="WP_201078983.1">
    <property type="nucleotide sequence ID" value="NZ_CP067420.1"/>
</dbReference>
<dbReference type="EMBL" id="CP067420">
    <property type="protein sequence ID" value="QQP91259.1"/>
    <property type="molecule type" value="Genomic_DNA"/>
</dbReference>
<proteinExistence type="predicted"/>
<organism evidence="1 2">
    <name type="scientific">Skermanella cutis</name>
    <dbReference type="NCBI Taxonomy" id="2775420"/>
    <lineage>
        <taxon>Bacteria</taxon>
        <taxon>Pseudomonadati</taxon>
        <taxon>Pseudomonadota</taxon>
        <taxon>Alphaproteobacteria</taxon>
        <taxon>Rhodospirillales</taxon>
        <taxon>Azospirillaceae</taxon>
        <taxon>Skermanella</taxon>
    </lineage>
</organism>
<keyword evidence="2" id="KW-1185">Reference proteome</keyword>